<organism evidence="1 2">
    <name type="scientific">Stylosanthes scabra</name>
    <dbReference type="NCBI Taxonomy" id="79078"/>
    <lineage>
        <taxon>Eukaryota</taxon>
        <taxon>Viridiplantae</taxon>
        <taxon>Streptophyta</taxon>
        <taxon>Embryophyta</taxon>
        <taxon>Tracheophyta</taxon>
        <taxon>Spermatophyta</taxon>
        <taxon>Magnoliopsida</taxon>
        <taxon>eudicotyledons</taxon>
        <taxon>Gunneridae</taxon>
        <taxon>Pentapetalae</taxon>
        <taxon>rosids</taxon>
        <taxon>fabids</taxon>
        <taxon>Fabales</taxon>
        <taxon>Fabaceae</taxon>
        <taxon>Papilionoideae</taxon>
        <taxon>50 kb inversion clade</taxon>
        <taxon>dalbergioids sensu lato</taxon>
        <taxon>Dalbergieae</taxon>
        <taxon>Pterocarpus clade</taxon>
        <taxon>Stylosanthes</taxon>
    </lineage>
</organism>
<sequence>MRALNHSLANYTAATPLHTSRALAPSALPPSVGSRTTIRSVPVSVVQTFRWHSPLHLEWSLRLWSENLKLKNECLVT</sequence>
<evidence type="ECO:0000313" key="1">
    <source>
        <dbReference type="EMBL" id="MED6207094.1"/>
    </source>
</evidence>
<proteinExistence type="predicted"/>
<gene>
    <name evidence="1" type="ORF">PIB30_032675</name>
</gene>
<evidence type="ECO:0000313" key="2">
    <source>
        <dbReference type="Proteomes" id="UP001341840"/>
    </source>
</evidence>
<accession>A0ABU6YAN2</accession>
<keyword evidence="2" id="KW-1185">Reference proteome</keyword>
<name>A0ABU6YAN2_9FABA</name>
<reference evidence="1 2" key="1">
    <citation type="journal article" date="2023" name="Plants (Basel)">
        <title>Bridging the Gap: Combining Genomics and Transcriptomics Approaches to Understand Stylosanthes scabra, an Orphan Legume from the Brazilian Caatinga.</title>
        <authorList>
            <person name="Ferreira-Neto J.R.C."/>
            <person name="da Silva M.D."/>
            <person name="Binneck E."/>
            <person name="de Melo N.F."/>
            <person name="da Silva R.H."/>
            <person name="de Melo A.L.T.M."/>
            <person name="Pandolfi V."/>
            <person name="Bustamante F.O."/>
            <person name="Brasileiro-Vidal A.C."/>
            <person name="Benko-Iseppon A.M."/>
        </authorList>
    </citation>
    <scope>NUCLEOTIDE SEQUENCE [LARGE SCALE GENOMIC DNA]</scope>
    <source>
        <tissue evidence="1">Leaves</tissue>
    </source>
</reference>
<dbReference type="EMBL" id="JASCZI010241800">
    <property type="protein sequence ID" value="MED6207094.1"/>
    <property type="molecule type" value="Genomic_DNA"/>
</dbReference>
<protein>
    <submittedName>
        <fullName evidence="1">Uncharacterized protein</fullName>
    </submittedName>
</protein>
<dbReference type="Proteomes" id="UP001341840">
    <property type="component" value="Unassembled WGS sequence"/>
</dbReference>
<comment type="caution">
    <text evidence="1">The sequence shown here is derived from an EMBL/GenBank/DDBJ whole genome shotgun (WGS) entry which is preliminary data.</text>
</comment>